<dbReference type="Proteomes" id="UP000233551">
    <property type="component" value="Unassembled WGS sequence"/>
</dbReference>
<dbReference type="STRING" id="22663.A0A218X9U6"/>
<keyword evidence="1" id="KW-0732">Signal</keyword>
<dbReference type="InterPro" id="IPR014044">
    <property type="entry name" value="CAP_dom"/>
</dbReference>
<dbReference type="FunFam" id="3.40.33.10:FF:000004">
    <property type="entry name" value="CAP, cysteine-rich secretory protein, antigen 5"/>
    <property type="match status" value="1"/>
</dbReference>
<sequence length="183" mass="20400">MAVVSISNHLISALLLLHILLLSSLPHNRANSAVILSRRDLRANSTAVIAQFLRAHNTVRSAHGLSRLKWSPSLANYAKWYANRRRGDCTLIHSTADFGENLFWGSGKRWKPADAVAAWAAEGAHYDYQTNSCKSGSDCLHYTQLVWKSTMKVGCAQIVCHSRDTFIACEYYPHGNVIGEKPY</sequence>
<evidence type="ECO:0000313" key="6">
    <source>
        <dbReference type="Proteomes" id="UP000233551"/>
    </source>
</evidence>
<keyword evidence="6" id="KW-1185">Reference proteome</keyword>
<evidence type="ECO:0000313" key="4">
    <source>
        <dbReference type="EMBL" id="PKI60073.1"/>
    </source>
</evidence>
<feature type="domain" description="SCP" evidence="2">
    <location>
        <begin position="47"/>
        <end position="179"/>
    </location>
</feature>
<name>A0A218X9U6_PUNGR</name>
<dbReference type="EMBL" id="MTKT01002214">
    <property type="protein sequence ID" value="OWM81470.1"/>
    <property type="molecule type" value="Genomic_DNA"/>
</dbReference>
<dbReference type="OrthoDB" id="337038at2759"/>
<proteinExistence type="predicted"/>
<dbReference type="Gene3D" id="3.40.33.10">
    <property type="entry name" value="CAP"/>
    <property type="match status" value="1"/>
</dbReference>
<dbReference type="PRINTS" id="PR00837">
    <property type="entry name" value="V5TPXLIKE"/>
</dbReference>
<reference evidence="5" key="1">
    <citation type="journal article" date="2017" name="Plant J.">
        <title>The pomegranate (Punica granatum L.) genome and the genomics of punicalagin biosynthesis.</title>
        <authorList>
            <person name="Qin G."/>
            <person name="Xu C."/>
            <person name="Ming R."/>
            <person name="Tang H."/>
            <person name="Guyot R."/>
            <person name="Kramer E.M."/>
            <person name="Hu Y."/>
            <person name="Yi X."/>
            <person name="Qi Y."/>
            <person name="Xu X."/>
            <person name="Gao Z."/>
            <person name="Pan H."/>
            <person name="Jian J."/>
            <person name="Tian Y."/>
            <person name="Yue Z."/>
            <person name="Xu Y."/>
        </authorList>
    </citation>
    <scope>NUCLEOTIDE SEQUENCE [LARGE SCALE GENOMIC DNA]</scope>
    <source>
        <strain evidence="5">cv. Dabenzi</strain>
    </source>
</reference>
<dbReference type="Proteomes" id="UP000197138">
    <property type="component" value="Unassembled WGS sequence"/>
</dbReference>
<protein>
    <recommendedName>
        <fullName evidence="2">SCP domain-containing protein</fullName>
    </recommendedName>
</protein>
<organism evidence="3 5">
    <name type="scientific">Punica granatum</name>
    <name type="common">Pomegranate</name>
    <dbReference type="NCBI Taxonomy" id="22663"/>
    <lineage>
        <taxon>Eukaryota</taxon>
        <taxon>Viridiplantae</taxon>
        <taxon>Streptophyta</taxon>
        <taxon>Embryophyta</taxon>
        <taxon>Tracheophyta</taxon>
        <taxon>Spermatophyta</taxon>
        <taxon>Magnoliopsida</taxon>
        <taxon>eudicotyledons</taxon>
        <taxon>Gunneridae</taxon>
        <taxon>Pentapetalae</taxon>
        <taxon>rosids</taxon>
        <taxon>malvids</taxon>
        <taxon>Myrtales</taxon>
        <taxon>Lythraceae</taxon>
        <taxon>Punica</taxon>
    </lineage>
</organism>
<dbReference type="Pfam" id="PF00188">
    <property type="entry name" value="CAP"/>
    <property type="match status" value="1"/>
</dbReference>
<gene>
    <name evidence="3" type="ORF">CDL15_Pgr007508</name>
    <name evidence="4" type="ORF">CRG98_019558</name>
</gene>
<dbReference type="InterPro" id="IPR001283">
    <property type="entry name" value="CRISP-related"/>
</dbReference>
<comment type="caution">
    <text evidence="3">The sequence shown here is derived from an EMBL/GenBank/DDBJ whole genome shotgun (WGS) entry which is preliminary data.</text>
</comment>
<dbReference type="GeneID" id="116192622"/>
<dbReference type="SMART" id="SM00198">
    <property type="entry name" value="SCP"/>
    <property type="match status" value="1"/>
</dbReference>
<evidence type="ECO:0000313" key="3">
    <source>
        <dbReference type="EMBL" id="OWM81470.1"/>
    </source>
</evidence>
<dbReference type="PANTHER" id="PTHR10334">
    <property type="entry name" value="CYSTEINE-RICH SECRETORY PROTEIN-RELATED"/>
    <property type="match status" value="1"/>
</dbReference>
<dbReference type="InterPro" id="IPR035940">
    <property type="entry name" value="CAP_sf"/>
</dbReference>
<feature type="signal peptide" evidence="1">
    <location>
        <begin position="1"/>
        <end position="24"/>
    </location>
</feature>
<dbReference type="AlphaFoldDB" id="A0A218X9U6"/>
<dbReference type="SUPFAM" id="SSF55797">
    <property type="entry name" value="PR-1-like"/>
    <property type="match status" value="1"/>
</dbReference>
<dbReference type="CDD" id="cd05381">
    <property type="entry name" value="CAP_PR-1"/>
    <property type="match status" value="1"/>
</dbReference>
<evidence type="ECO:0000259" key="2">
    <source>
        <dbReference type="SMART" id="SM00198"/>
    </source>
</evidence>
<dbReference type="EMBL" id="PGOL01001193">
    <property type="protein sequence ID" value="PKI60073.1"/>
    <property type="molecule type" value="Genomic_DNA"/>
</dbReference>
<accession>A0A218X9U6</accession>
<evidence type="ECO:0000313" key="5">
    <source>
        <dbReference type="Proteomes" id="UP000197138"/>
    </source>
</evidence>
<evidence type="ECO:0000256" key="1">
    <source>
        <dbReference type="SAM" id="SignalP"/>
    </source>
</evidence>
<reference evidence="3" key="2">
    <citation type="submission" date="2017-06" db="EMBL/GenBank/DDBJ databases">
        <title>The pomegranate genome and the genomics of punicalagin biosynthesis.</title>
        <authorList>
            <person name="Xu C."/>
        </authorList>
    </citation>
    <scope>NUCLEOTIDE SEQUENCE [LARGE SCALE GENOMIC DNA]</scope>
    <source>
        <tissue evidence="3">Fresh leaf</tissue>
    </source>
</reference>
<feature type="chain" id="PRO_5014071920" description="SCP domain-containing protein" evidence="1">
    <location>
        <begin position="25"/>
        <end position="183"/>
    </location>
</feature>
<reference evidence="4 6" key="3">
    <citation type="submission" date="2017-11" db="EMBL/GenBank/DDBJ databases">
        <title>De-novo sequencing of pomegranate (Punica granatum L.) genome.</title>
        <authorList>
            <person name="Akparov Z."/>
            <person name="Amiraslanov A."/>
            <person name="Hajiyeva S."/>
            <person name="Abbasov M."/>
            <person name="Kaur K."/>
            <person name="Hamwieh A."/>
            <person name="Solovyev V."/>
            <person name="Salamov A."/>
            <person name="Braich B."/>
            <person name="Kosarev P."/>
            <person name="Mahmoud A."/>
            <person name="Hajiyev E."/>
            <person name="Babayeva S."/>
            <person name="Izzatullayeva V."/>
            <person name="Mammadov A."/>
            <person name="Mammadov A."/>
            <person name="Sharifova S."/>
            <person name="Ojaghi J."/>
            <person name="Eynullazada K."/>
            <person name="Bayramov B."/>
            <person name="Abdulazimova A."/>
            <person name="Shahmuradov I."/>
        </authorList>
    </citation>
    <scope>NUCLEOTIDE SEQUENCE [LARGE SCALE GENOMIC DNA]</scope>
    <source>
        <strain evidence="4">AG2017</strain>
        <strain evidence="6">cv. AG2017</strain>
        <tissue evidence="4">Leaf</tissue>
    </source>
</reference>